<accession>A0A0N4U0V3</accession>
<reference evidence="1 3" key="2">
    <citation type="submission" date="2018-11" db="EMBL/GenBank/DDBJ databases">
        <authorList>
            <consortium name="Pathogen Informatics"/>
        </authorList>
    </citation>
    <scope>NUCLEOTIDE SEQUENCE [LARGE SCALE GENOMIC DNA]</scope>
</reference>
<reference evidence="4" key="1">
    <citation type="submission" date="2017-02" db="UniProtKB">
        <authorList>
            <consortium name="WormBaseParasite"/>
        </authorList>
    </citation>
    <scope>IDENTIFICATION</scope>
</reference>
<dbReference type="EMBL" id="UYYG01001150">
    <property type="protein sequence ID" value="VDN54586.1"/>
    <property type="molecule type" value="Genomic_DNA"/>
</dbReference>
<name>A0A0N4U0V3_DRAME</name>
<organism evidence="2 4">
    <name type="scientific">Dracunculus medinensis</name>
    <name type="common">Guinea worm</name>
    <dbReference type="NCBI Taxonomy" id="318479"/>
    <lineage>
        <taxon>Eukaryota</taxon>
        <taxon>Metazoa</taxon>
        <taxon>Ecdysozoa</taxon>
        <taxon>Nematoda</taxon>
        <taxon>Chromadorea</taxon>
        <taxon>Rhabditida</taxon>
        <taxon>Spirurina</taxon>
        <taxon>Dracunculoidea</taxon>
        <taxon>Dracunculidae</taxon>
        <taxon>Dracunculus</taxon>
    </lineage>
</organism>
<gene>
    <name evidence="1" type="ORF">DME_LOCUS4559</name>
</gene>
<dbReference type="WBParaSite" id="DME_0000019901-mRNA-1">
    <property type="protein sequence ID" value="DME_0000019901-mRNA-1"/>
    <property type="gene ID" value="DME_0000019901"/>
</dbReference>
<evidence type="ECO:0000313" key="4">
    <source>
        <dbReference type="WBParaSite" id="DME_0000019901-mRNA-1"/>
    </source>
</evidence>
<keyword evidence="3" id="KW-1185">Reference proteome</keyword>
<protein>
    <submittedName>
        <fullName evidence="4">Transposase</fullName>
    </submittedName>
</protein>
<evidence type="ECO:0000313" key="2">
    <source>
        <dbReference type="Proteomes" id="UP000038040"/>
    </source>
</evidence>
<evidence type="ECO:0000313" key="1">
    <source>
        <dbReference type="EMBL" id="VDN54586.1"/>
    </source>
</evidence>
<dbReference type="Proteomes" id="UP000274756">
    <property type="component" value="Unassembled WGS sequence"/>
</dbReference>
<proteinExistence type="predicted"/>
<dbReference type="AlphaFoldDB" id="A0A0N4U0V3"/>
<evidence type="ECO:0000313" key="3">
    <source>
        <dbReference type="Proteomes" id="UP000274756"/>
    </source>
</evidence>
<sequence>MIFKKVDFTQYSSAISGLEEKFITKIRRLGSRRLVLGFEIEFLIAKRMMRLASRAVNECVSWWGIEVGGSQVASLEVIGFGPIAVA</sequence>
<dbReference type="Proteomes" id="UP000038040">
    <property type="component" value="Unplaced"/>
</dbReference>